<evidence type="ECO:0000313" key="2">
    <source>
        <dbReference type="EMBL" id="ARX34516.1"/>
    </source>
</evidence>
<feature type="transmembrane region" description="Helical" evidence="1">
    <location>
        <begin position="110"/>
        <end position="134"/>
    </location>
</feature>
<name>A0AAJ0Y9W7_PROMI</name>
<proteinExistence type="predicted"/>
<keyword evidence="1" id="KW-0472">Membrane</keyword>
<evidence type="ECO:0000313" key="3">
    <source>
        <dbReference type="Proteomes" id="UP000195540"/>
    </source>
</evidence>
<evidence type="ECO:0000256" key="1">
    <source>
        <dbReference type="SAM" id="Phobius"/>
    </source>
</evidence>
<feature type="transmembrane region" description="Helical" evidence="1">
    <location>
        <begin position="30"/>
        <end position="51"/>
    </location>
</feature>
<keyword evidence="1" id="KW-0812">Transmembrane</keyword>
<feature type="transmembrane region" description="Helical" evidence="1">
    <location>
        <begin position="57"/>
        <end position="78"/>
    </location>
</feature>
<sequence length="175" mass="19755">MNKINFCRIITNHINSFTSNGEAKAPLQDIIFHLIIPIVAAIIITVINGVIPNSVVGILVNFGAITTALLMSAVVMVYDQKTKLVEKKEKETIQDKIKTLNKNISIYNELCNNICFAILTSILTVITALVLSFYTNTTEYKWFFCIITIFCYISFISTIVTFFMILKRFGIILNN</sequence>
<keyword evidence="1" id="KW-1133">Transmembrane helix</keyword>
<dbReference type="Proteomes" id="UP000195540">
    <property type="component" value="Chromosome"/>
</dbReference>
<organism evidence="2 3">
    <name type="scientific">Proteus mirabilis</name>
    <dbReference type="NCBI Taxonomy" id="584"/>
    <lineage>
        <taxon>Bacteria</taxon>
        <taxon>Pseudomonadati</taxon>
        <taxon>Pseudomonadota</taxon>
        <taxon>Gammaproteobacteria</taxon>
        <taxon>Enterobacterales</taxon>
        <taxon>Morganellaceae</taxon>
        <taxon>Proteus</taxon>
    </lineage>
</organism>
<accession>A0AAJ0Y9W7</accession>
<dbReference type="EMBL" id="CP021694">
    <property type="protein sequence ID" value="ARX34516.1"/>
    <property type="molecule type" value="Genomic_DNA"/>
</dbReference>
<feature type="transmembrane region" description="Helical" evidence="1">
    <location>
        <begin position="140"/>
        <end position="166"/>
    </location>
</feature>
<protein>
    <submittedName>
        <fullName evidence="2">Uncharacterized protein</fullName>
    </submittedName>
</protein>
<dbReference type="RefSeq" id="WP_087726478.1">
    <property type="nucleotide sequence ID" value="NZ_CP021694.1"/>
</dbReference>
<dbReference type="AlphaFoldDB" id="A0AAJ0Y9W7"/>
<gene>
    <name evidence="2" type="ORF">AM402_10315</name>
</gene>
<reference evidence="2 3" key="1">
    <citation type="submission" date="2017-05" db="EMBL/GenBank/DDBJ databases">
        <title>Whole genome sequencing of Proteus mirabilis AR_0155.</title>
        <authorList>
            <person name="Conlan S."/>
            <person name="Thomas P.J."/>
            <person name="Mullikin J."/>
            <person name="Frank K.M."/>
            <person name="Segre J.A."/>
        </authorList>
    </citation>
    <scope>NUCLEOTIDE SEQUENCE [LARGE SCALE GENOMIC DNA]</scope>
    <source>
        <strain evidence="2 3">AR_0155</strain>
    </source>
</reference>